<protein>
    <submittedName>
        <fullName evidence="1">Uncharacterized protein</fullName>
    </submittedName>
</protein>
<sequence>VLCQGWEHPVHSDSAGPAHTCMDGPAPEEAGILLHVPAMLSCMFPWDLKYHLILKLNQQKSKLKTNKQTKITCQFTMMALIKEFPQQQLRNFETLSSHPHLRTVPPVEFGKATCNGTAAKSNSLKPRTTATHCTSSATVTTGHFPCTLGYRIL</sequence>
<accession>A0A669QEJ2</accession>
<dbReference type="AlphaFoldDB" id="A0A669QEJ2"/>
<reference evidence="1" key="1">
    <citation type="submission" date="2025-08" db="UniProtKB">
        <authorList>
            <consortium name="Ensembl"/>
        </authorList>
    </citation>
    <scope>IDENTIFICATION</scope>
</reference>
<organism evidence="1 2">
    <name type="scientific">Phasianus colchicus</name>
    <name type="common">Common pheasant</name>
    <dbReference type="NCBI Taxonomy" id="9054"/>
    <lineage>
        <taxon>Eukaryota</taxon>
        <taxon>Metazoa</taxon>
        <taxon>Chordata</taxon>
        <taxon>Craniata</taxon>
        <taxon>Vertebrata</taxon>
        <taxon>Euteleostomi</taxon>
        <taxon>Archelosauria</taxon>
        <taxon>Archosauria</taxon>
        <taxon>Dinosauria</taxon>
        <taxon>Saurischia</taxon>
        <taxon>Theropoda</taxon>
        <taxon>Coelurosauria</taxon>
        <taxon>Aves</taxon>
        <taxon>Neognathae</taxon>
        <taxon>Galloanserae</taxon>
        <taxon>Galliformes</taxon>
        <taxon>Phasianidae</taxon>
        <taxon>Phasianinae</taxon>
        <taxon>Phasianus</taxon>
    </lineage>
</organism>
<proteinExistence type="predicted"/>
<reference evidence="1" key="2">
    <citation type="submission" date="2025-09" db="UniProtKB">
        <authorList>
            <consortium name="Ensembl"/>
        </authorList>
    </citation>
    <scope>IDENTIFICATION</scope>
</reference>
<keyword evidence="2" id="KW-1185">Reference proteome</keyword>
<evidence type="ECO:0000313" key="1">
    <source>
        <dbReference type="Ensembl" id="ENSPCLP00000012456.1"/>
    </source>
</evidence>
<dbReference type="Ensembl" id="ENSPCLT00000016560.1">
    <property type="protein sequence ID" value="ENSPCLP00000012456.1"/>
    <property type="gene ID" value="ENSPCLG00000010242.1"/>
</dbReference>
<dbReference type="Proteomes" id="UP000472261">
    <property type="component" value="Unplaced"/>
</dbReference>
<evidence type="ECO:0000313" key="2">
    <source>
        <dbReference type="Proteomes" id="UP000472261"/>
    </source>
</evidence>
<name>A0A669QEJ2_PHACC</name>